<name>A0A6C0JM47_9ZZZZ</name>
<evidence type="ECO:0008006" key="2">
    <source>
        <dbReference type="Google" id="ProtNLM"/>
    </source>
</evidence>
<organism evidence="1">
    <name type="scientific">viral metagenome</name>
    <dbReference type="NCBI Taxonomy" id="1070528"/>
    <lineage>
        <taxon>unclassified sequences</taxon>
        <taxon>metagenomes</taxon>
        <taxon>organismal metagenomes</taxon>
    </lineage>
</organism>
<evidence type="ECO:0000313" key="1">
    <source>
        <dbReference type="EMBL" id="QHU06081.1"/>
    </source>
</evidence>
<sequence length="242" mass="29688">MKFIFIILYSIFSLTYCLHLTLNQQQLINKILQNPNVTPYQKEIIHKILYKSYEKLAVKKAYEFKKLHYYKCKDVFIDELSLYAKFGLWKSILKYKGYVSLDRFCAIYIKHELNEFLNDKYSLSILPKSIRAKSKKNMTDIDKEKYKSLLKIKNEEWRFQYEDLKLNNILFDEYFLEKWKIIEESLDMPTKIILYLKYDFYFNKRISNKEISEIVHFSEEYVRLKNKKFLTFFEKLYDNKLL</sequence>
<accession>A0A6C0JM47</accession>
<reference evidence="1" key="1">
    <citation type="journal article" date="2020" name="Nature">
        <title>Giant virus diversity and host interactions through global metagenomics.</title>
        <authorList>
            <person name="Schulz F."/>
            <person name="Roux S."/>
            <person name="Paez-Espino D."/>
            <person name="Jungbluth S."/>
            <person name="Walsh D.A."/>
            <person name="Denef V.J."/>
            <person name="McMahon K.D."/>
            <person name="Konstantinidis K.T."/>
            <person name="Eloe-Fadrosh E.A."/>
            <person name="Kyrpides N.C."/>
            <person name="Woyke T."/>
        </authorList>
    </citation>
    <scope>NUCLEOTIDE SEQUENCE</scope>
    <source>
        <strain evidence="1">GVMAG-M-3300027747-57</strain>
    </source>
</reference>
<dbReference type="AlphaFoldDB" id="A0A6C0JM47"/>
<dbReference type="EMBL" id="MN740430">
    <property type="protein sequence ID" value="QHU06081.1"/>
    <property type="molecule type" value="Genomic_DNA"/>
</dbReference>
<proteinExistence type="predicted"/>
<protein>
    <recommendedName>
        <fullName evidence="2">Sigma-70 region domain containing protein</fullName>
    </recommendedName>
</protein>